<dbReference type="CDD" id="cd17115">
    <property type="entry name" value="RA_RHG20"/>
    <property type="match status" value="1"/>
</dbReference>
<dbReference type="PANTHER" id="PTHR23179:SF3">
    <property type="entry name" value="RHO GTPASE-ACTIVATING PROTEIN 20"/>
    <property type="match status" value="1"/>
</dbReference>
<accession>A0A7R8Z9C5</accession>
<feature type="compositionally biased region" description="Basic residues" evidence="1">
    <location>
        <begin position="848"/>
        <end position="857"/>
    </location>
</feature>
<feature type="region of interest" description="Disordered" evidence="1">
    <location>
        <begin position="841"/>
        <end position="874"/>
    </location>
</feature>
<sequence length="1158" mass="127773">MTVLRHDDEIDSDDGNVVGCWALRRASRGRKGRRSLSLRTLDIGQAVGRWNQLGFDAGPATPVKDRKKGPQVDIKYATTGGRGHRHTQAARDLWWSKLSEVVATERDKEPRSTNIQVVYYDIATSIEYCKTFSVGPDETARSCIRLALEHLEMRGLEVEDFQLWAKTTREEAPYPLIGHERPFAIKLSCLREGLSTEEGFDLDHCNNVHGPDPLAKCQFILRSKRKTSDCSVTAEAKKGSKKSRKSPMRIRQVFRRSVSKGEDCTDCPLGSLFGIPLTRLCDGDSLPKPVMEGERLGVDSQLTKVSFFANKKRWISETVDGESYQTRLAEKSYAMLQQVFSKGPFTQGIFRKSANARLVRELRDKLDAGEDLPLDHVPVLVTAALLKEFLRSLPDPLLGGALYPLWMEAIECPDEQEKLLRIKSVLDQLPRPNQSLLNHFLCVLVHIARRAPSNLMSASNLGVCVGPSLLWSSPVALCSRAVPMLVDLLVTRCELLCGPHVPHLLGDPPERDPTRQDSGAEESDSLHSGGLRRDDSSIDSLERELMEPCPPPRKDKISLSRDSGLTMSDSQLYTPDEEESGSTSSGSGGPGPLACYEHTPQHSKVTSSFSVPTATSTPGCQQGSQPGTAPTAREYVRVYGGWEERVQECCRTDDPIYARPQQTPQGVINPNFQRQDWFRQRSHLKRLNSGGTGSGSSSKSSHQASGSSSGSASSGVGGLHHHSYRNTNSSSHLIRRSASEESLLNDVTDFNNSYEDDEGSGLLKRPALHHKGRAPPPPPAIIDTLPQDTREGNCCYKSPATPITRSKSTHYICTEVDNATYNYVSKREFDLSGLHEVSVDPNGPTAARPHRNGHRKAVQTAAEDWSRSRSTPHIATVSLDEVDRSYDSSTLSDDDSTPHVSRSNSRGKDCVAANSAWESAYGSVTTELLVHAAPVNVHEEVYGDTGPSPHISGVPTMAPPSSKFNKTASFSLQESSPPPLPPKRSSVDVKLRHLPPVHVDMPPRGTRPHSTFDEGMIWESLETPKKPPERRGRLRQRDLRARESQRSKSLPPPPGDNSSKDEGDKPVSATSAKRDHPPSLRGEISWSVSQLRSLFANSNGRPPPYRPPPSVIPSHRAPITSYHFGNSQSERYVVSRRLQLDTGPRLRIDSTDEEESYV</sequence>
<feature type="compositionally biased region" description="Pro residues" evidence="1">
    <location>
        <begin position="1101"/>
        <end position="1111"/>
    </location>
</feature>
<feature type="compositionally biased region" description="Polar residues" evidence="1">
    <location>
        <begin position="1086"/>
        <end position="1100"/>
    </location>
</feature>
<reference evidence="3" key="1">
    <citation type="submission" date="2020-11" db="EMBL/GenBank/DDBJ databases">
        <authorList>
            <person name="Tran Van P."/>
        </authorList>
    </citation>
    <scope>NUCLEOTIDE SEQUENCE</scope>
</reference>
<gene>
    <name evidence="3" type="ORF">TDIB3V08_LOCUS4657</name>
</gene>
<protein>
    <recommendedName>
        <fullName evidence="2">Rho-GAP domain-containing protein</fullName>
    </recommendedName>
</protein>
<feature type="region of interest" description="Disordered" evidence="1">
    <location>
        <begin position="503"/>
        <end position="632"/>
    </location>
</feature>
<feature type="compositionally biased region" description="Basic and acidic residues" evidence="1">
    <location>
        <begin position="1022"/>
        <end position="1046"/>
    </location>
</feature>
<feature type="region of interest" description="Disordered" evidence="1">
    <location>
        <begin position="749"/>
        <end position="787"/>
    </location>
</feature>
<dbReference type="GO" id="GO:0005096">
    <property type="term" value="F:GTPase activator activity"/>
    <property type="evidence" value="ECO:0007669"/>
    <property type="project" value="TreeGrafter"/>
</dbReference>
<dbReference type="AlphaFoldDB" id="A0A7R8Z9C5"/>
<dbReference type="InterPro" id="IPR008936">
    <property type="entry name" value="Rho_GTPase_activation_prot"/>
</dbReference>
<feature type="region of interest" description="Disordered" evidence="1">
    <location>
        <begin position="653"/>
        <end position="735"/>
    </location>
</feature>
<dbReference type="GO" id="GO:0007165">
    <property type="term" value="P:signal transduction"/>
    <property type="evidence" value="ECO:0007669"/>
    <property type="project" value="InterPro"/>
</dbReference>
<feature type="region of interest" description="Disordered" evidence="1">
    <location>
        <begin position="943"/>
        <end position="1129"/>
    </location>
</feature>
<dbReference type="PROSITE" id="PS50238">
    <property type="entry name" value="RHOGAP"/>
    <property type="match status" value="1"/>
</dbReference>
<dbReference type="EMBL" id="OA566158">
    <property type="protein sequence ID" value="CAD7198376.1"/>
    <property type="molecule type" value="Genomic_DNA"/>
</dbReference>
<dbReference type="PANTHER" id="PTHR23179">
    <property type="entry name" value="T-CELL ACTIVATION RHO GTPASE ACTIVATING PROTEIN-RELATED"/>
    <property type="match status" value="1"/>
</dbReference>
<dbReference type="SUPFAM" id="SSF48350">
    <property type="entry name" value="GTPase activation domain, GAP"/>
    <property type="match status" value="1"/>
</dbReference>
<dbReference type="Gene3D" id="1.10.555.10">
    <property type="entry name" value="Rho GTPase activation protein"/>
    <property type="match status" value="1"/>
</dbReference>
<feature type="domain" description="Rho-GAP" evidence="2">
    <location>
        <begin position="319"/>
        <end position="497"/>
    </location>
</feature>
<dbReference type="SMART" id="SM00324">
    <property type="entry name" value="RhoGAP"/>
    <property type="match status" value="1"/>
</dbReference>
<feature type="compositionally biased region" description="Polar residues" evidence="1">
    <location>
        <begin position="660"/>
        <end position="674"/>
    </location>
</feature>
<dbReference type="InterPro" id="IPR000159">
    <property type="entry name" value="RA_dom"/>
</dbReference>
<feature type="compositionally biased region" description="Basic and acidic residues" evidence="1">
    <location>
        <begin position="531"/>
        <end position="559"/>
    </location>
</feature>
<feature type="region of interest" description="Disordered" evidence="1">
    <location>
        <begin position="886"/>
        <end position="909"/>
    </location>
</feature>
<dbReference type="InterPro" id="IPR000198">
    <property type="entry name" value="RhoGAP_dom"/>
</dbReference>
<evidence type="ECO:0000259" key="2">
    <source>
        <dbReference type="PROSITE" id="PS50238"/>
    </source>
</evidence>
<feature type="compositionally biased region" description="Polar residues" evidence="1">
    <location>
        <begin position="560"/>
        <end position="573"/>
    </location>
</feature>
<name>A0A7R8Z9C5_TIMDO</name>
<evidence type="ECO:0000313" key="3">
    <source>
        <dbReference type="EMBL" id="CAD7198376.1"/>
    </source>
</evidence>
<evidence type="ECO:0000256" key="1">
    <source>
        <dbReference type="SAM" id="MobiDB-lite"/>
    </source>
</evidence>
<dbReference type="Pfam" id="PF00620">
    <property type="entry name" value="RhoGAP"/>
    <property type="match status" value="1"/>
</dbReference>
<dbReference type="InterPro" id="IPR047888">
    <property type="entry name" value="ARHGAP20_RA"/>
</dbReference>
<feature type="compositionally biased region" description="Polar residues" evidence="1">
    <location>
        <begin position="602"/>
        <end position="628"/>
    </location>
</feature>
<feature type="compositionally biased region" description="Low complexity" evidence="1">
    <location>
        <begin position="695"/>
        <end position="714"/>
    </location>
</feature>
<proteinExistence type="predicted"/>
<dbReference type="Pfam" id="PF00788">
    <property type="entry name" value="RA"/>
    <property type="match status" value="1"/>
</dbReference>
<organism evidence="3">
    <name type="scientific">Timema douglasi</name>
    <name type="common">Walking stick</name>
    <dbReference type="NCBI Taxonomy" id="61478"/>
    <lineage>
        <taxon>Eukaryota</taxon>
        <taxon>Metazoa</taxon>
        <taxon>Ecdysozoa</taxon>
        <taxon>Arthropoda</taxon>
        <taxon>Hexapoda</taxon>
        <taxon>Insecta</taxon>
        <taxon>Pterygota</taxon>
        <taxon>Neoptera</taxon>
        <taxon>Polyneoptera</taxon>
        <taxon>Phasmatodea</taxon>
        <taxon>Timematodea</taxon>
        <taxon>Timematoidea</taxon>
        <taxon>Timematidae</taxon>
        <taxon>Timema</taxon>
    </lineage>
</organism>